<feature type="domain" description="SGNH hydrolase-type esterase" evidence="1">
    <location>
        <begin position="71"/>
        <end position="280"/>
    </location>
</feature>
<organism evidence="2 3">
    <name type="scientific">Nocardioides lentus</name>
    <dbReference type="NCBI Taxonomy" id="338077"/>
    <lineage>
        <taxon>Bacteria</taxon>
        <taxon>Bacillati</taxon>
        <taxon>Actinomycetota</taxon>
        <taxon>Actinomycetes</taxon>
        <taxon>Propionibacteriales</taxon>
        <taxon>Nocardioidaceae</taxon>
        <taxon>Nocardioides</taxon>
    </lineage>
</organism>
<sequence>MARPQAAVRRRVPRAAVVATALSILLLVVVLVEARSASEPVLVPQEARVSPAAGGGCPVLDPERRPVRIMFVGDSMTQGRSGSATYRYWVWRGLTDPVEDGGAGREDVVFVGPTTTLNGPDGASAYEHLDHGFADQLEHAGSAGATFPSSREQFPAARLVRQGRPDVIVLQLGYNDANDPDLTPAELAERFTSYVEAVRAVAPDTRFVLGEIPPAEGARSTPEETAERNRRTAEANALVAERWGGSPCAVQVNRLRDADDPAWDPVEHTYDGAHPDPAGETLMADRMLESLGRLGVFAGEVHVYDADEAWDPRPRPEVTATDDGRVRVAWASEKDRLSATSLQLLVTTDGEERETRFYTDDVVTLDLGPGEHEVRAVVGRGLPGRMVSEPGEPAVVTTR</sequence>
<evidence type="ECO:0000313" key="3">
    <source>
        <dbReference type="Proteomes" id="UP001501612"/>
    </source>
</evidence>
<evidence type="ECO:0000313" key="2">
    <source>
        <dbReference type="EMBL" id="GAA1903862.1"/>
    </source>
</evidence>
<dbReference type="InterPro" id="IPR036514">
    <property type="entry name" value="SGNH_hydro_sf"/>
</dbReference>
<dbReference type="Proteomes" id="UP001501612">
    <property type="component" value="Unassembled WGS sequence"/>
</dbReference>
<accession>A0ABP5A503</accession>
<dbReference type="InterPro" id="IPR051532">
    <property type="entry name" value="Ester_Hydrolysis_Enzymes"/>
</dbReference>
<keyword evidence="3" id="KW-1185">Reference proteome</keyword>
<dbReference type="PANTHER" id="PTHR30383">
    <property type="entry name" value="THIOESTERASE 1/PROTEASE 1/LYSOPHOSPHOLIPASE L1"/>
    <property type="match status" value="1"/>
</dbReference>
<name>A0ABP5A503_9ACTN</name>
<dbReference type="InterPro" id="IPR013830">
    <property type="entry name" value="SGNH_hydro"/>
</dbReference>
<reference evidence="3" key="1">
    <citation type="journal article" date="2019" name="Int. J. Syst. Evol. Microbiol.">
        <title>The Global Catalogue of Microorganisms (GCM) 10K type strain sequencing project: providing services to taxonomists for standard genome sequencing and annotation.</title>
        <authorList>
            <consortium name="The Broad Institute Genomics Platform"/>
            <consortium name="The Broad Institute Genome Sequencing Center for Infectious Disease"/>
            <person name="Wu L."/>
            <person name="Ma J."/>
        </authorList>
    </citation>
    <scope>NUCLEOTIDE SEQUENCE [LARGE SCALE GENOMIC DNA]</scope>
    <source>
        <strain evidence="3">JCM 14046</strain>
    </source>
</reference>
<dbReference type="Gene3D" id="3.40.50.1110">
    <property type="entry name" value="SGNH hydrolase"/>
    <property type="match status" value="1"/>
</dbReference>
<proteinExistence type="predicted"/>
<protein>
    <recommendedName>
        <fullName evidence="1">SGNH hydrolase-type esterase domain-containing protein</fullName>
    </recommendedName>
</protein>
<dbReference type="Pfam" id="PF13472">
    <property type="entry name" value="Lipase_GDSL_2"/>
    <property type="match status" value="1"/>
</dbReference>
<gene>
    <name evidence="2" type="ORF">GCM10009737_00680</name>
</gene>
<evidence type="ECO:0000259" key="1">
    <source>
        <dbReference type="Pfam" id="PF13472"/>
    </source>
</evidence>
<dbReference type="EMBL" id="BAAAMY010000001">
    <property type="protein sequence ID" value="GAA1903862.1"/>
    <property type="molecule type" value="Genomic_DNA"/>
</dbReference>
<dbReference type="PANTHER" id="PTHR30383:SF5">
    <property type="entry name" value="SGNH HYDROLASE-TYPE ESTERASE DOMAIN-CONTAINING PROTEIN"/>
    <property type="match status" value="1"/>
</dbReference>
<dbReference type="SUPFAM" id="SSF52266">
    <property type="entry name" value="SGNH hydrolase"/>
    <property type="match status" value="1"/>
</dbReference>
<comment type="caution">
    <text evidence="2">The sequence shown here is derived from an EMBL/GenBank/DDBJ whole genome shotgun (WGS) entry which is preliminary data.</text>
</comment>